<dbReference type="AlphaFoldDB" id="A0A9P6KJF9"/>
<comment type="caution">
    <text evidence="2">The sequence shown here is derived from an EMBL/GenBank/DDBJ whole genome shotgun (WGS) entry which is preliminary data.</text>
</comment>
<gene>
    <name evidence="2" type="ORF">PMIN01_13028</name>
</gene>
<proteinExistence type="predicted"/>
<accession>A0A9P6KJF9</accession>
<evidence type="ECO:0000313" key="3">
    <source>
        <dbReference type="Proteomes" id="UP000756921"/>
    </source>
</evidence>
<sequence length="70" mass="8006">MEVGRRRARQRVEQSTSERQSRLGRPTKQHKARPATLRPFLHLLGICVRNPDNLGERRVAGPSADPLPKR</sequence>
<keyword evidence="3" id="KW-1185">Reference proteome</keyword>
<feature type="region of interest" description="Disordered" evidence="1">
    <location>
        <begin position="51"/>
        <end position="70"/>
    </location>
</feature>
<protein>
    <submittedName>
        <fullName evidence="2">Uncharacterized protein</fullName>
    </submittedName>
</protein>
<dbReference type="OrthoDB" id="10537326at2759"/>
<evidence type="ECO:0000256" key="1">
    <source>
        <dbReference type="SAM" id="MobiDB-lite"/>
    </source>
</evidence>
<organism evidence="2 3">
    <name type="scientific">Paraphaeosphaeria minitans</name>
    <dbReference type="NCBI Taxonomy" id="565426"/>
    <lineage>
        <taxon>Eukaryota</taxon>
        <taxon>Fungi</taxon>
        <taxon>Dikarya</taxon>
        <taxon>Ascomycota</taxon>
        <taxon>Pezizomycotina</taxon>
        <taxon>Dothideomycetes</taxon>
        <taxon>Pleosporomycetidae</taxon>
        <taxon>Pleosporales</taxon>
        <taxon>Massarineae</taxon>
        <taxon>Didymosphaeriaceae</taxon>
        <taxon>Paraphaeosphaeria</taxon>
    </lineage>
</organism>
<dbReference type="EMBL" id="WJXW01000017">
    <property type="protein sequence ID" value="KAF9729338.1"/>
    <property type="molecule type" value="Genomic_DNA"/>
</dbReference>
<dbReference type="Proteomes" id="UP000756921">
    <property type="component" value="Unassembled WGS sequence"/>
</dbReference>
<reference evidence="2" key="1">
    <citation type="journal article" date="2020" name="Mol. Plant Microbe Interact.">
        <title>Genome Sequence of the Biocontrol Agent Coniothyrium minitans strain Conio (IMI 134523).</title>
        <authorList>
            <person name="Patel D."/>
            <person name="Shittu T.A."/>
            <person name="Baroncelli R."/>
            <person name="Muthumeenakshi S."/>
            <person name="Osborne T.H."/>
            <person name="Janganan T.K."/>
            <person name="Sreenivasaprasad S."/>
        </authorList>
    </citation>
    <scope>NUCLEOTIDE SEQUENCE</scope>
    <source>
        <strain evidence="2">Conio</strain>
    </source>
</reference>
<evidence type="ECO:0000313" key="2">
    <source>
        <dbReference type="EMBL" id="KAF9729338.1"/>
    </source>
</evidence>
<feature type="region of interest" description="Disordered" evidence="1">
    <location>
        <begin position="1"/>
        <end position="36"/>
    </location>
</feature>
<name>A0A9P6KJF9_9PLEO</name>